<evidence type="ECO:0000313" key="2">
    <source>
        <dbReference type="Proteomes" id="UP001315686"/>
    </source>
</evidence>
<dbReference type="EMBL" id="JADQAZ010000002">
    <property type="protein sequence ID" value="MBT0957352.1"/>
    <property type="molecule type" value="Genomic_DNA"/>
</dbReference>
<name>A0AAP2CMW9_9RHOB</name>
<evidence type="ECO:0000313" key="1">
    <source>
        <dbReference type="EMBL" id="MBT0957352.1"/>
    </source>
</evidence>
<reference evidence="1 2" key="1">
    <citation type="journal article" date="2021" name="Arch. Microbiol.">
        <title>Harenicola maris gen. nov., sp. nov. isolated from the Sea of Japan shallow sediments.</title>
        <authorList>
            <person name="Romanenko L.A."/>
            <person name="Kurilenko V.V."/>
            <person name="Chernysheva N.Y."/>
            <person name="Tekutyeva L.A."/>
            <person name="Velansky P.V."/>
            <person name="Svetashev V.I."/>
            <person name="Isaeva M.P."/>
        </authorList>
    </citation>
    <scope>NUCLEOTIDE SEQUENCE [LARGE SCALE GENOMIC DNA]</scope>
    <source>
        <strain evidence="1 2">KMM 3653</strain>
    </source>
</reference>
<organism evidence="1 2">
    <name type="scientific">Harenicola maris</name>
    <dbReference type="NCBI Taxonomy" id="2841044"/>
    <lineage>
        <taxon>Bacteria</taxon>
        <taxon>Pseudomonadati</taxon>
        <taxon>Pseudomonadota</taxon>
        <taxon>Alphaproteobacteria</taxon>
        <taxon>Rhodobacterales</taxon>
        <taxon>Paracoccaceae</taxon>
        <taxon>Harenicola</taxon>
    </lineage>
</organism>
<protein>
    <submittedName>
        <fullName evidence="1">Uncharacterized protein</fullName>
    </submittedName>
</protein>
<comment type="caution">
    <text evidence="1">The sequence shown here is derived from an EMBL/GenBank/DDBJ whole genome shotgun (WGS) entry which is preliminary data.</text>
</comment>
<gene>
    <name evidence="1" type="ORF">IV417_08140</name>
</gene>
<dbReference type="AlphaFoldDB" id="A0AAP2CMW9"/>
<keyword evidence="2" id="KW-1185">Reference proteome</keyword>
<sequence>MTELTLTKTRITGGHWEGMLLAEGASEAPDLQVFHLEQKIEGVTLTADGEMAGLWQVRVPIPLEALCDGVQTFLIRLAGSDEVLERFTVITGQPLEDDIRAELDLLRAELDLLKSAFRRHCLEVAGQ</sequence>
<proteinExistence type="predicted"/>
<dbReference type="RefSeq" id="WP_327793587.1">
    <property type="nucleotide sequence ID" value="NZ_JADQAZ010000002.1"/>
</dbReference>
<dbReference type="Proteomes" id="UP001315686">
    <property type="component" value="Unassembled WGS sequence"/>
</dbReference>
<accession>A0AAP2CMW9</accession>